<feature type="non-terminal residue" evidence="1">
    <location>
        <position position="1"/>
    </location>
</feature>
<gene>
    <name evidence="1" type="ORF">L3Q82_022661</name>
</gene>
<name>A0ACB8WWV2_9TELE</name>
<evidence type="ECO:0000313" key="1">
    <source>
        <dbReference type="EMBL" id="KAI3372216.1"/>
    </source>
</evidence>
<accession>A0ACB8WWV2</accession>
<comment type="caution">
    <text evidence="1">The sequence shown here is derived from an EMBL/GenBank/DDBJ whole genome shotgun (WGS) entry which is preliminary data.</text>
</comment>
<keyword evidence="2" id="KW-1185">Reference proteome</keyword>
<dbReference type="EMBL" id="CM041535">
    <property type="protein sequence ID" value="KAI3372216.1"/>
    <property type="molecule type" value="Genomic_DNA"/>
</dbReference>
<evidence type="ECO:0000313" key="2">
    <source>
        <dbReference type="Proteomes" id="UP000831701"/>
    </source>
</evidence>
<protein>
    <submittedName>
        <fullName evidence="1">Uncharacterized protein</fullName>
    </submittedName>
</protein>
<proteinExistence type="predicted"/>
<sequence>KDLCSDLYYDIEKSPKQKEMFAEFQSLLYLPPRISIRPISNRFIQMLEVCNRPNELLMYWWCTTIVCWIRTKNINTEGFFTKCLRKMSSQLRKRLEVLQQEQVTASRMRTQVNQNQKARITVLFRV</sequence>
<reference evidence="1" key="1">
    <citation type="submission" date="2022-04" db="EMBL/GenBank/DDBJ databases">
        <title>Jade perch genome.</title>
        <authorList>
            <person name="Chao B."/>
        </authorList>
    </citation>
    <scope>NUCLEOTIDE SEQUENCE</scope>
    <source>
        <strain evidence="1">CB-2022</strain>
    </source>
</reference>
<organism evidence="1 2">
    <name type="scientific">Scortum barcoo</name>
    <name type="common">barcoo grunter</name>
    <dbReference type="NCBI Taxonomy" id="214431"/>
    <lineage>
        <taxon>Eukaryota</taxon>
        <taxon>Metazoa</taxon>
        <taxon>Chordata</taxon>
        <taxon>Craniata</taxon>
        <taxon>Vertebrata</taxon>
        <taxon>Euteleostomi</taxon>
        <taxon>Actinopterygii</taxon>
        <taxon>Neopterygii</taxon>
        <taxon>Teleostei</taxon>
        <taxon>Neoteleostei</taxon>
        <taxon>Acanthomorphata</taxon>
        <taxon>Eupercaria</taxon>
        <taxon>Centrarchiformes</taxon>
        <taxon>Terapontoidei</taxon>
        <taxon>Terapontidae</taxon>
        <taxon>Scortum</taxon>
    </lineage>
</organism>
<dbReference type="Proteomes" id="UP000831701">
    <property type="component" value="Chromosome 5"/>
</dbReference>